<comment type="caution">
    <text evidence="2">The sequence shown here is derived from an EMBL/GenBank/DDBJ whole genome shotgun (WGS) entry which is preliminary data.</text>
</comment>
<dbReference type="CDD" id="cd00096">
    <property type="entry name" value="Ig"/>
    <property type="match status" value="1"/>
</dbReference>
<dbReference type="GO" id="GO:0019875">
    <property type="term" value="F:6-aminohexanoate-dimer hydrolase activity"/>
    <property type="evidence" value="ECO:0007669"/>
    <property type="project" value="UniProtKB-EC"/>
</dbReference>
<sequence length="745" mass="77445">MRGRAVFFWLGQGSGGTDGVRDRGGVPDAMNSTLIHTLLAGITSSLILVHTLRMRGQVATEPVFEWASSVPELQGVASAPLEAMFARIDREQLPIDGFVLVRNGVIVAERYYGGYGPDTRHAMYSVTKSFTATALGIALDRGLVSGVEAPALSFFPGMAVQDLTPAKQRMQVRHLLTMATGHTTDTTNAVSASADWVKAFFDLPLPEEPGTRFLYNSGASVVVSGIVQATTGMTTEAFARQTFLGPMGVTNLVWEQGPHSLSIGGWGLWLTPRDMARAGLLWLNRGKWPGGRLVSASWVEASSRRQISNGTTGDWGVGYGYQFWLNPFGGFRADGYGGQLIFVLPDRNVVAVFTSRPTGAPVPVAFDLMSAYVIPAIGALDVAHIAEGVPPLVRSQPKSMAVGVGGQALFCVGAEGPELSYQWEHDGVAIAGGTGRVLRIDPVSVGDAGRYRVRISNAGGSVDSAWASLDVAEPVGRRRILALSARARAWRGERSLVIGVAVTGASGVGVPVMLRGIGPSLAAYGVDSVLADPVATLHSEGREPLCSDDWGGEPVIAGVAARLGNFALSADSRDAAAIWSLAPGLHTLVIDPLWPGDSGMVMGECYDALGAPSDASPRLAGLSARGWVGPGDDSLTGGFILSGPGPTTILVRAVGPGLVAQGIVGALADPVVTLYADGRALAVNDDWAGNGALAAAFARVGEFPLSADSGDAALLLTLDPGVYTAVVSSKGTDAGVALLEVYPVP</sequence>
<protein>
    <submittedName>
        <fullName evidence="2">6-aminohexanoate-dimer hydrolase</fullName>
        <ecNumber evidence="2">3.5.1.46</ecNumber>
    </submittedName>
</protein>
<proteinExistence type="predicted"/>
<dbReference type="InterPro" id="IPR001466">
    <property type="entry name" value="Beta-lactam-related"/>
</dbReference>
<dbReference type="Gene3D" id="2.60.40.10">
    <property type="entry name" value="Immunoglobulins"/>
    <property type="match status" value="1"/>
</dbReference>
<dbReference type="InterPro" id="IPR012338">
    <property type="entry name" value="Beta-lactam/transpept-like"/>
</dbReference>
<evidence type="ECO:0000259" key="1">
    <source>
        <dbReference type="PROSITE" id="PS50835"/>
    </source>
</evidence>
<dbReference type="Pfam" id="PF00144">
    <property type="entry name" value="Beta-lactamase"/>
    <property type="match status" value="1"/>
</dbReference>
<dbReference type="InterPro" id="IPR013783">
    <property type="entry name" value="Ig-like_fold"/>
</dbReference>
<keyword evidence="2" id="KW-0378">Hydrolase</keyword>
<dbReference type="SUPFAM" id="SSF48726">
    <property type="entry name" value="Immunoglobulin"/>
    <property type="match status" value="1"/>
</dbReference>
<dbReference type="Gene3D" id="3.40.710.10">
    <property type="entry name" value="DD-peptidase/beta-lactamase superfamily"/>
    <property type="match status" value="1"/>
</dbReference>
<dbReference type="PANTHER" id="PTHR43283:SF7">
    <property type="entry name" value="BETA-LACTAMASE-RELATED DOMAIN-CONTAINING PROTEIN"/>
    <property type="match status" value="1"/>
</dbReference>
<accession>A0A1J5STQ6</accession>
<dbReference type="InterPro" id="IPR036179">
    <property type="entry name" value="Ig-like_dom_sf"/>
</dbReference>
<dbReference type="PROSITE" id="PS50835">
    <property type="entry name" value="IG_LIKE"/>
    <property type="match status" value="1"/>
</dbReference>
<dbReference type="EC" id="3.5.1.46" evidence="2"/>
<name>A0A1J5STQ6_9ZZZZ</name>
<dbReference type="EMBL" id="MLJW01000037">
    <property type="protein sequence ID" value="OIR07397.1"/>
    <property type="molecule type" value="Genomic_DNA"/>
</dbReference>
<dbReference type="InterPro" id="IPR050789">
    <property type="entry name" value="Diverse_Enzym_Activities"/>
</dbReference>
<gene>
    <name evidence="2" type="primary">nylB_2</name>
    <name evidence="2" type="ORF">GALL_103550</name>
</gene>
<dbReference type="AlphaFoldDB" id="A0A1J5STQ6"/>
<evidence type="ECO:0000313" key="2">
    <source>
        <dbReference type="EMBL" id="OIR07397.1"/>
    </source>
</evidence>
<feature type="domain" description="Ig-like" evidence="1">
    <location>
        <begin position="391"/>
        <end position="470"/>
    </location>
</feature>
<organism evidence="2">
    <name type="scientific">mine drainage metagenome</name>
    <dbReference type="NCBI Taxonomy" id="410659"/>
    <lineage>
        <taxon>unclassified sequences</taxon>
        <taxon>metagenomes</taxon>
        <taxon>ecological metagenomes</taxon>
    </lineage>
</organism>
<dbReference type="InterPro" id="IPR007110">
    <property type="entry name" value="Ig-like_dom"/>
</dbReference>
<dbReference type="SUPFAM" id="SSF56601">
    <property type="entry name" value="beta-lactamase/transpeptidase-like"/>
    <property type="match status" value="1"/>
</dbReference>
<reference evidence="2" key="1">
    <citation type="submission" date="2016-10" db="EMBL/GenBank/DDBJ databases">
        <title>Sequence of Gallionella enrichment culture.</title>
        <authorList>
            <person name="Poehlein A."/>
            <person name="Muehling M."/>
            <person name="Daniel R."/>
        </authorList>
    </citation>
    <scope>NUCLEOTIDE SEQUENCE</scope>
</reference>
<dbReference type="PANTHER" id="PTHR43283">
    <property type="entry name" value="BETA-LACTAMASE-RELATED"/>
    <property type="match status" value="1"/>
</dbReference>